<keyword evidence="1 4" id="KW-0227">DNA damage</keyword>
<dbReference type="GO" id="GO:0006302">
    <property type="term" value="P:double-strand break repair"/>
    <property type="evidence" value="ECO:0007669"/>
    <property type="project" value="TreeGrafter"/>
</dbReference>
<dbReference type="AlphaFoldDB" id="A0A7M2RIB7"/>
<dbReference type="SUPFAM" id="SSF57863">
    <property type="entry name" value="ArfGap/RecO-like zinc finger"/>
    <property type="match status" value="1"/>
</dbReference>
<dbReference type="Pfam" id="PF02565">
    <property type="entry name" value="RecO_C"/>
    <property type="match status" value="1"/>
</dbReference>
<dbReference type="PANTHER" id="PTHR33991">
    <property type="entry name" value="DNA REPAIR PROTEIN RECO"/>
    <property type="match status" value="1"/>
</dbReference>
<organism evidence="6 7">
    <name type="scientific">Blautia liquoris</name>
    <dbReference type="NCBI Taxonomy" id="2779518"/>
    <lineage>
        <taxon>Bacteria</taxon>
        <taxon>Bacillati</taxon>
        <taxon>Bacillota</taxon>
        <taxon>Clostridia</taxon>
        <taxon>Lachnospirales</taxon>
        <taxon>Lachnospiraceae</taxon>
        <taxon>Blautia</taxon>
    </lineage>
</organism>
<evidence type="ECO:0000313" key="7">
    <source>
        <dbReference type="Proteomes" id="UP000593601"/>
    </source>
</evidence>
<keyword evidence="3 4" id="KW-0234">DNA repair</keyword>
<dbReference type="KEGG" id="bliq:INP51_14270"/>
<comment type="function">
    <text evidence="4">Involved in DNA repair and RecF pathway recombination.</text>
</comment>
<dbReference type="InterPro" id="IPR022572">
    <property type="entry name" value="DNA_rep/recomb_RecO_N"/>
</dbReference>
<gene>
    <name evidence="4 6" type="primary">recO</name>
    <name evidence="6" type="ORF">INP51_14270</name>
</gene>
<dbReference type="InterPro" id="IPR037278">
    <property type="entry name" value="ARFGAP/RecO"/>
</dbReference>
<evidence type="ECO:0000256" key="1">
    <source>
        <dbReference type="ARBA" id="ARBA00022763"/>
    </source>
</evidence>
<evidence type="ECO:0000256" key="4">
    <source>
        <dbReference type="HAMAP-Rule" id="MF_00201"/>
    </source>
</evidence>
<proteinExistence type="inferred from homology"/>
<dbReference type="PANTHER" id="PTHR33991:SF1">
    <property type="entry name" value="DNA REPAIR PROTEIN RECO"/>
    <property type="match status" value="1"/>
</dbReference>
<dbReference type="GO" id="GO:0006310">
    <property type="term" value="P:DNA recombination"/>
    <property type="evidence" value="ECO:0007669"/>
    <property type="project" value="UniProtKB-UniRule"/>
</dbReference>
<dbReference type="Proteomes" id="UP000593601">
    <property type="component" value="Chromosome"/>
</dbReference>
<keyword evidence="7" id="KW-1185">Reference proteome</keyword>
<keyword evidence="2 4" id="KW-0233">DNA recombination</keyword>
<evidence type="ECO:0000259" key="5">
    <source>
        <dbReference type="Pfam" id="PF11967"/>
    </source>
</evidence>
<dbReference type="HAMAP" id="MF_00201">
    <property type="entry name" value="RecO"/>
    <property type="match status" value="1"/>
</dbReference>
<dbReference type="InterPro" id="IPR012340">
    <property type="entry name" value="NA-bd_OB-fold"/>
</dbReference>
<dbReference type="Gene3D" id="2.40.50.140">
    <property type="entry name" value="Nucleic acid-binding proteins"/>
    <property type="match status" value="1"/>
</dbReference>
<evidence type="ECO:0000256" key="3">
    <source>
        <dbReference type="ARBA" id="ARBA00023204"/>
    </source>
</evidence>
<dbReference type="InterPro" id="IPR003717">
    <property type="entry name" value="RecO"/>
</dbReference>
<dbReference type="Pfam" id="PF11967">
    <property type="entry name" value="RecO_N"/>
    <property type="match status" value="1"/>
</dbReference>
<protein>
    <recommendedName>
        <fullName evidence="4">DNA repair protein RecO</fullName>
    </recommendedName>
    <alternativeName>
        <fullName evidence="4">Recombination protein O</fullName>
    </alternativeName>
</protein>
<sequence>MSEPIQVTGMILSVMPIGEYDKRVVLLTRERGKISMFARGVRKSNSTLMAATNPFVFGIFTVYEGRSSFTLVSADVRDYFMELANEQPGVYYGFYFLEFADYYGQEGIDETMMLNLLYVSLKALLSHRFSNHLVRRVFEIKILTINGDYTPEAQDMSPQARYACRYVVSAPIDKLYTFTLKPEVLTELEHLMDQYLHRVIDKKFKSLPILEMIDGS</sequence>
<name>A0A7M2RIB7_9FIRM</name>
<feature type="domain" description="DNA replication/recombination mediator RecO N-terminal" evidence="5">
    <location>
        <begin position="4"/>
        <end position="79"/>
    </location>
</feature>
<dbReference type="GO" id="GO:0043590">
    <property type="term" value="C:bacterial nucleoid"/>
    <property type="evidence" value="ECO:0007669"/>
    <property type="project" value="TreeGrafter"/>
</dbReference>
<accession>A0A7M2RIB7</accession>
<dbReference type="RefSeq" id="WP_193735449.1">
    <property type="nucleotide sequence ID" value="NZ_CP063304.1"/>
</dbReference>
<evidence type="ECO:0000256" key="2">
    <source>
        <dbReference type="ARBA" id="ARBA00023172"/>
    </source>
</evidence>
<reference evidence="6 7" key="1">
    <citation type="submission" date="2020-10" db="EMBL/GenBank/DDBJ databases">
        <title>Blautia liquoris sp.nov., isolated from the mud in a fermentation cellar used for the production of Chinese strong-flavoured liquor.</title>
        <authorList>
            <person name="Lu L."/>
        </authorList>
    </citation>
    <scope>NUCLEOTIDE SEQUENCE [LARGE SCALE GENOMIC DNA]</scope>
    <source>
        <strain evidence="6 7">LZLJ-3</strain>
    </source>
</reference>
<evidence type="ECO:0000313" key="6">
    <source>
        <dbReference type="EMBL" id="QOV19102.1"/>
    </source>
</evidence>
<dbReference type="NCBIfam" id="TIGR00613">
    <property type="entry name" value="reco"/>
    <property type="match status" value="1"/>
</dbReference>
<dbReference type="SUPFAM" id="SSF50249">
    <property type="entry name" value="Nucleic acid-binding proteins"/>
    <property type="match status" value="1"/>
</dbReference>
<comment type="similarity">
    <text evidence="4">Belongs to the RecO family.</text>
</comment>
<dbReference type="EMBL" id="CP063304">
    <property type="protein sequence ID" value="QOV19102.1"/>
    <property type="molecule type" value="Genomic_DNA"/>
</dbReference>